<proteinExistence type="predicted"/>
<evidence type="ECO:0000313" key="2">
    <source>
        <dbReference type="Proteomes" id="UP000187406"/>
    </source>
</evidence>
<reference evidence="2" key="1">
    <citation type="submission" date="2016-04" db="EMBL/GenBank/DDBJ databases">
        <title>Cephalotus genome sequencing.</title>
        <authorList>
            <person name="Fukushima K."/>
            <person name="Hasebe M."/>
            <person name="Fang X."/>
        </authorList>
    </citation>
    <scope>NUCLEOTIDE SEQUENCE [LARGE SCALE GENOMIC DNA]</scope>
    <source>
        <strain evidence="2">cv. St1</strain>
    </source>
</reference>
<organism evidence="1 2">
    <name type="scientific">Cephalotus follicularis</name>
    <name type="common">Albany pitcher plant</name>
    <dbReference type="NCBI Taxonomy" id="3775"/>
    <lineage>
        <taxon>Eukaryota</taxon>
        <taxon>Viridiplantae</taxon>
        <taxon>Streptophyta</taxon>
        <taxon>Embryophyta</taxon>
        <taxon>Tracheophyta</taxon>
        <taxon>Spermatophyta</taxon>
        <taxon>Magnoliopsida</taxon>
        <taxon>eudicotyledons</taxon>
        <taxon>Gunneridae</taxon>
        <taxon>Pentapetalae</taxon>
        <taxon>rosids</taxon>
        <taxon>fabids</taxon>
        <taxon>Oxalidales</taxon>
        <taxon>Cephalotaceae</taxon>
        <taxon>Cephalotus</taxon>
    </lineage>
</organism>
<accession>A0A1Q3BM94</accession>
<name>A0A1Q3BM94_CEPFO</name>
<keyword evidence="2" id="KW-1185">Reference proteome</keyword>
<evidence type="ECO:0000313" key="1">
    <source>
        <dbReference type="EMBL" id="GAV69009.1"/>
    </source>
</evidence>
<protein>
    <submittedName>
        <fullName evidence="1">Uncharacterized protein</fullName>
    </submittedName>
</protein>
<dbReference type="Proteomes" id="UP000187406">
    <property type="component" value="Unassembled WGS sequence"/>
</dbReference>
<dbReference type="AlphaFoldDB" id="A0A1Q3BM94"/>
<dbReference type="InParanoid" id="A0A1Q3BM94"/>
<sequence length="145" mass="16100">MGHWCISTNTWRACGKCNGGQRLGKVVVTRGGGPCKQRITTSCRTRTDSRRRHSRAFPFAISADTCTVALEEAVRAEAGPGFNVYALVELQVAKNSDKCRRWRRGEVHLDTETRRPRVFELGSVGVRAKETANGVTNRLQNRGIV</sequence>
<comment type="caution">
    <text evidence="1">The sequence shown here is derived from an EMBL/GenBank/DDBJ whole genome shotgun (WGS) entry which is preliminary data.</text>
</comment>
<gene>
    <name evidence="1" type="ORF">CFOL_v3_12510</name>
</gene>
<dbReference type="EMBL" id="BDDD01000679">
    <property type="protein sequence ID" value="GAV69009.1"/>
    <property type="molecule type" value="Genomic_DNA"/>
</dbReference>